<evidence type="ECO:0000259" key="2">
    <source>
        <dbReference type="Pfam" id="PF03703"/>
    </source>
</evidence>
<gene>
    <name evidence="3" type="ORF">BN1051_00870</name>
</gene>
<feature type="transmembrane region" description="Helical" evidence="1">
    <location>
        <begin position="21"/>
        <end position="43"/>
    </location>
</feature>
<evidence type="ECO:0000313" key="3">
    <source>
        <dbReference type="EMBL" id="CEA07555.1"/>
    </source>
</evidence>
<feature type="domain" description="YdbS-like PH" evidence="2">
    <location>
        <begin position="82"/>
        <end position="155"/>
    </location>
</feature>
<dbReference type="PATRIC" id="fig|1461584.3.peg.863"/>
<name>A0A078MMN5_9MICC</name>
<protein>
    <submittedName>
        <fullName evidence="3">Bacterial membrane flanked domain protein</fullName>
    </submittedName>
</protein>
<keyword evidence="1" id="KW-1133">Transmembrane helix</keyword>
<keyword evidence="1" id="KW-0812">Transmembrane</keyword>
<proteinExistence type="predicted"/>
<feature type="transmembrane region" description="Helical" evidence="1">
    <location>
        <begin position="55"/>
        <end position="76"/>
    </location>
</feature>
<organism evidence="3">
    <name type="scientific">Arthrobacter saudimassiliensis</name>
    <dbReference type="NCBI Taxonomy" id="1461584"/>
    <lineage>
        <taxon>Bacteria</taxon>
        <taxon>Bacillati</taxon>
        <taxon>Actinomycetota</taxon>
        <taxon>Actinomycetes</taxon>
        <taxon>Micrococcales</taxon>
        <taxon>Micrococcaceae</taxon>
        <taxon>Arthrobacter</taxon>
    </lineage>
</organism>
<dbReference type="AlphaFoldDB" id="A0A078MMN5"/>
<evidence type="ECO:0000256" key="1">
    <source>
        <dbReference type="SAM" id="Phobius"/>
    </source>
</evidence>
<dbReference type="InterPro" id="IPR005182">
    <property type="entry name" value="YdbS-like_PH"/>
</dbReference>
<keyword evidence="1" id="KW-0472">Membrane</keyword>
<accession>A0A078MMN5</accession>
<reference evidence="3" key="1">
    <citation type="submission" date="2014-07" db="EMBL/GenBank/DDBJ databases">
        <authorList>
            <person name="Urmite Genomes Urmite Genomes"/>
        </authorList>
    </citation>
    <scope>NUCLEOTIDE SEQUENCE</scope>
    <source>
        <strain evidence="3">11W110_air</strain>
    </source>
</reference>
<sequence>MRLNLAPGERVIVSSRPSARRLWRPVAVTVLAGAAAGFLVGFLGRDSVAPALSGWGPYLQLAVVAAALLVVLRWCLPVALQWSAARFILTSRRLLHRSGVLRRSEHEISLASVYQLEIRQGVSDRMQRSGTLVVDLGHGRVVPYRGVPEVHRFRSLVVAAIGQLPMTAMFDGVDMEGHGDYEDGGGFDE</sequence>
<dbReference type="Pfam" id="PF03703">
    <property type="entry name" value="bPH_2"/>
    <property type="match status" value="1"/>
</dbReference>
<dbReference type="EMBL" id="LN483070">
    <property type="protein sequence ID" value="CEA07555.1"/>
    <property type="molecule type" value="Genomic_DNA"/>
</dbReference>